<dbReference type="InterPro" id="IPR034660">
    <property type="entry name" value="DinB/YfiT-like"/>
</dbReference>
<keyword evidence="2 3" id="KW-0479">Metal-binding</keyword>
<sequence>MNNEVLNLYNYHAWANDQILAHLQTLPEEICRTTIQSVFPNIHDVLVHLYVIDCGWLDILISKGFSEMTAEQIDQLQRTTEQYIQDMHGNNIEEIQIMFTRLSDRFRTFLEHEDLDTICAYGAFEARRRELIQHVVNHGTYHRGNITAMLRQLGHPGVQTDYTLYLFVKTV</sequence>
<dbReference type="STRING" id="1324314.BVG16_21945"/>
<dbReference type="InterPro" id="IPR007837">
    <property type="entry name" value="DinB"/>
</dbReference>
<comment type="caution">
    <text evidence="4">The sequence shown here is derived from an EMBL/GenBank/DDBJ whole genome shotgun (WGS) entry which is preliminary data.</text>
</comment>
<dbReference type="GO" id="GO:0046872">
    <property type="term" value="F:metal ion binding"/>
    <property type="evidence" value="ECO:0007669"/>
    <property type="project" value="UniProtKB-KW"/>
</dbReference>
<feature type="binding site" evidence="3">
    <location>
        <position position="48"/>
    </location>
    <ligand>
        <name>a divalent metal cation</name>
        <dbReference type="ChEBI" id="CHEBI:60240"/>
    </ligand>
</feature>
<feature type="binding site" evidence="3">
    <location>
        <position position="138"/>
    </location>
    <ligand>
        <name>a divalent metal cation</name>
        <dbReference type="ChEBI" id="CHEBI:60240"/>
    </ligand>
</feature>
<proteinExistence type="inferred from homology"/>
<reference evidence="4 5" key="1">
    <citation type="submission" date="2017-01" db="EMBL/GenBank/DDBJ databases">
        <title>Genome analysis of Paenibacillus selenitrireducens ES3-24.</title>
        <authorList>
            <person name="Xu D."/>
            <person name="Yao R."/>
            <person name="Zheng S."/>
        </authorList>
    </citation>
    <scope>NUCLEOTIDE SEQUENCE [LARGE SCALE GENOMIC DNA]</scope>
    <source>
        <strain evidence="4 5">ES3-24</strain>
    </source>
</reference>
<comment type="similarity">
    <text evidence="1">Belongs to the DinB family.</text>
</comment>
<evidence type="ECO:0000256" key="3">
    <source>
        <dbReference type="PIRSR" id="PIRSR607837-1"/>
    </source>
</evidence>
<protein>
    <recommendedName>
        <fullName evidence="6">Damage-inducible protein DinB</fullName>
    </recommendedName>
</protein>
<gene>
    <name evidence="4" type="ORF">BVG16_21945</name>
</gene>
<name>A0A1T2X6P3_9BACL</name>
<organism evidence="4 5">
    <name type="scientific">Paenibacillus selenitireducens</name>
    <dbReference type="NCBI Taxonomy" id="1324314"/>
    <lineage>
        <taxon>Bacteria</taxon>
        <taxon>Bacillati</taxon>
        <taxon>Bacillota</taxon>
        <taxon>Bacilli</taxon>
        <taxon>Bacillales</taxon>
        <taxon>Paenibacillaceae</taxon>
        <taxon>Paenibacillus</taxon>
    </lineage>
</organism>
<keyword evidence="5" id="KW-1185">Reference proteome</keyword>
<dbReference type="PANTHER" id="PTHR37302">
    <property type="entry name" value="SLR1116 PROTEIN"/>
    <property type="match status" value="1"/>
</dbReference>
<dbReference type="Proteomes" id="UP000190188">
    <property type="component" value="Unassembled WGS sequence"/>
</dbReference>
<dbReference type="PANTHER" id="PTHR37302:SF1">
    <property type="entry name" value="PROTEIN DINB"/>
    <property type="match status" value="1"/>
</dbReference>
<dbReference type="Pfam" id="PF05163">
    <property type="entry name" value="DinB"/>
    <property type="match status" value="1"/>
</dbReference>
<evidence type="ECO:0000313" key="4">
    <source>
        <dbReference type="EMBL" id="OPA75263.1"/>
    </source>
</evidence>
<feature type="binding site" evidence="3">
    <location>
        <position position="142"/>
    </location>
    <ligand>
        <name>a divalent metal cation</name>
        <dbReference type="ChEBI" id="CHEBI:60240"/>
    </ligand>
</feature>
<accession>A0A1T2X6P3</accession>
<dbReference type="RefSeq" id="WP_078501336.1">
    <property type="nucleotide sequence ID" value="NZ_MSZX01000009.1"/>
</dbReference>
<evidence type="ECO:0000256" key="2">
    <source>
        <dbReference type="ARBA" id="ARBA00022723"/>
    </source>
</evidence>
<dbReference type="OrthoDB" id="9811413at2"/>
<dbReference type="SUPFAM" id="SSF109854">
    <property type="entry name" value="DinB/YfiT-like putative metalloenzymes"/>
    <property type="match status" value="1"/>
</dbReference>
<dbReference type="EMBL" id="MSZX01000009">
    <property type="protein sequence ID" value="OPA75263.1"/>
    <property type="molecule type" value="Genomic_DNA"/>
</dbReference>
<dbReference type="Gene3D" id="1.20.120.450">
    <property type="entry name" value="dinb family like domain"/>
    <property type="match status" value="1"/>
</dbReference>
<evidence type="ECO:0000313" key="5">
    <source>
        <dbReference type="Proteomes" id="UP000190188"/>
    </source>
</evidence>
<evidence type="ECO:0008006" key="6">
    <source>
        <dbReference type="Google" id="ProtNLM"/>
    </source>
</evidence>
<evidence type="ECO:0000256" key="1">
    <source>
        <dbReference type="ARBA" id="ARBA00008635"/>
    </source>
</evidence>
<dbReference type="AlphaFoldDB" id="A0A1T2X6P3"/>